<keyword evidence="4" id="KW-1185">Reference proteome</keyword>
<feature type="compositionally biased region" description="Basic residues" evidence="1">
    <location>
        <begin position="57"/>
        <end position="72"/>
    </location>
</feature>
<dbReference type="SUPFAM" id="SSF56219">
    <property type="entry name" value="DNase I-like"/>
    <property type="match status" value="1"/>
</dbReference>
<dbReference type="InterPro" id="IPR005135">
    <property type="entry name" value="Endo/exonuclease/phosphatase"/>
</dbReference>
<gene>
    <name evidence="3" type="ORF">C2S53_003382</name>
</gene>
<organism evidence="3 4">
    <name type="scientific">Perilla frutescens var. hirtella</name>
    <name type="common">Perilla citriodora</name>
    <name type="synonym">Perilla setoyensis</name>
    <dbReference type="NCBI Taxonomy" id="608512"/>
    <lineage>
        <taxon>Eukaryota</taxon>
        <taxon>Viridiplantae</taxon>
        <taxon>Streptophyta</taxon>
        <taxon>Embryophyta</taxon>
        <taxon>Tracheophyta</taxon>
        <taxon>Spermatophyta</taxon>
        <taxon>Magnoliopsida</taxon>
        <taxon>eudicotyledons</taxon>
        <taxon>Gunneridae</taxon>
        <taxon>Pentapetalae</taxon>
        <taxon>asterids</taxon>
        <taxon>lamiids</taxon>
        <taxon>Lamiales</taxon>
        <taxon>Lamiaceae</taxon>
        <taxon>Nepetoideae</taxon>
        <taxon>Elsholtzieae</taxon>
        <taxon>Perilla</taxon>
    </lineage>
</organism>
<dbReference type="Gene3D" id="3.60.10.10">
    <property type="entry name" value="Endonuclease/exonuclease/phosphatase"/>
    <property type="match status" value="1"/>
</dbReference>
<evidence type="ECO:0000259" key="2">
    <source>
        <dbReference type="Pfam" id="PF03372"/>
    </source>
</evidence>
<dbReference type="InterPro" id="IPR036691">
    <property type="entry name" value="Endo/exonu/phosph_ase_sf"/>
</dbReference>
<dbReference type="Pfam" id="PF03372">
    <property type="entry name" value="Exo_endo_phos"/>
    <property type="match status" value="1"/>
</dbReference>
<evidence type="ECO:0000256" key="1">
    <source>
        <dbReference type="SAM" id="MobiDB-lite"/>
    </source>
</evidence>
<protein>
    <submittedName>
        <fullName evidence="3">DNAse I-like superfamily protein</fullName>
    </submittedName>
</protein>
<dbReference type="AlphaFoldDB" id="A0AAD4IST6"/>
<dbReference type="GO" id="GO:0000175">
    <property type="term" value="F:3'-5'-RNA exonuclease activity"/>
    <property type="evidence" value="ECO:0007669"/>
    <property type="project" value="TreeGrafter"/>
</dbReference>
<feature type="region of interest" description="Disordered" evidence="1">
    <location>
        <begin position="36"/>
        <end position="82"/>
    </location>
</feature>
<dbReference type="Proteomes" id="UP001190926">
    <property type="component" value="Unassembled WGS sequence"/>
</dbReference>
<sequence length="485" mass="55402">MLSLTLYNCTGLRPCISGFQNSNRHERNAAIMVRSRDTRAVTAEQSPPPPPGSPGTHWRRPSFQHSRKRRKIASSETETRIRSQTLKPSLNRALSSCTRNHTNSHVRWPDTNRWESRRTLRKRDWTSSARDLSKYNDRVVIVSYNLLGVENATKHPQLYRGVSPEYLDWEYRKKLLCKELRGYQPSILCFQEVDHFDDLNKILQKDGFRGLHKARSGESRDGCAIFWKSDLFTLLHEENIEFQRFGLRNNVAQFCILKMNQGLHSDDATSRSLRATTSRSIVVGTTHVLYNPKRGDIKLGQMRLFLEKAYELSQEWGCIPVIITGDLNSLPQSALYEFVASSKLHIQQHDRRQISGQMFSSEYRGSRHLYNRITRWTNEEKRLATGSIGNSLKHPLMLRSAYAGVPGSSKVRDKTGEPLATSYHSLFSGCVDYIWHTLDLIPVKVLEGLPTPILKKTGGLPSKEWGSDHLAVACEFAFANESDQA</sequence>
<dbReference type="InterPro" id="IPR050410">
    <property type="entry name" value="CCR4/nocturin_mRNA_transcr"/>
</dbReference>
<dbReference type="PANTHER" id="PTHR12121">
    <property type="entry name" value="CARBON CATABOLITE REPRESSOR PROTEIN 4"/>
    <property type="match status" value="1"/>
</dbReference>
<evidence type="ECO:0000313" key="4">
    <source>
        <dbReference type="Proteomes" id="UP001190926"/>
    </source>
</evidence>
<comment type="caution">
    <text evidence="3">The sequence shown here is derived from an EMBL/GenBank/DDBJ whole genome shotgun (WGS) entry which is preliminary data.</text>
</comment>
<proteinExistence type="predicted"/>
<feature type="domain" description="Endonuclease/exonuclease/phosphatase" evidence="2">
    <location>
        <begin position="143"/>
        <end position="469"/>
    </location>
</feature>
<dbReference type="EMBL" id="SDAM02003295">
    <property type="protein sequence ID" value="KAH6820687.1"/>
    <property type="molecule type" value="Genomic_DNA"/>
</dbReference>
<name>A0AAD4IST6_PERFH</name>
<evidence type="ECO:0000313" key="3">
    <source>
        <dbReference type="EMBL" id="KAH6820687.1"/>
    </source>
</evidence>
<reference evidence="3 4" key="1">
    <citation type="journal article" date="2021" name="Nat. Commun.">
        <title>Incipient diploidization of the medicinal plant Perilla within 10,000 years.</title>
        <authorList>
            <person name="Zhang Y."/>
            <person name="Shen Q."/>
            <person name="Leng L."/>
            <person name="Zhang D."/>
            <person name="Chen S."/>
            <person name="Shi Y."/>
            <person name="Ning Z."/>
            <person name="Chen S."/>
        </authorList>
    </citation>
    <scope>NUCLEOTIDE SEQUENCE [LARGE SCALE GENOMIC DNA]</scope>
    <source>
        <strain evidence="4">cv. PC099</strain>
    </source>
</reference>
<accession>A0AAD4IST6</accession>
<dbReference type="PANTHER" id="PTHR12121:SF74">
    <property type="entry name" value="CARBON CATABOLITE REPRESSOR PROTEIN 4 HOMOLOG 5"/>
    <property type="match status" value="1"/>
</dbReference>